<dbReference type="Pfam" id="PF13192">
    <property type="entry name" value="Thioredoxin_3"/>
    <property type="match status" value="1"/>
</dbReference>
<reference evidence="2 3" key="1">
    <citation type="submission" date="2020-08" db="EMBL/GenBank/DDBJ databases">
        <title>Genomic Encyclopedia of Type Strains, Phase IV (KMG-IV): sequencing the most valuable type-strain genomes for metagenomic binning, comparative biology and taxonomic classification.</title>
        <authorList>
            <person name="Goeker M."/>
        </authorList>
    </citation>
    <scope>NUCLEOTIDE SEQUENCE [LARGE SCALE GENOMIC DNA]</scope>
    <source>
        <strain evidence="2 3">DSM 103526</strain>
    </source>
</reference>
<dbReference type="EMBL" id="JACHEN010000013">
    <property type="protein sequence ID" value="MBB6216312.1"/>
    <property type="molecule type" value="Genomic_DNA"/>
</dbReference>
<evidence type="ECO:0000313" key="2">
    <source>
        <dbReference type="EMBL" id="MBB6216312.1"/>
    </source>
</evidence>
<protein>
    <recommendedName>
        <fullName evidence="1">Thioredoxin-like fold domain-containing protein</fullName>
    </recommendedName>
</protein>
<dbReference type="InterPro" id="IPR012336">
    <property type="entry name" value="Thioredoxin-like_fold"/>
</dbReference>
<organism evidence="2 3">
    <name type="scientific">Anaerosolibacter carboniphilus</name>
    <dbReference type="NCBI Taxonomy" id="1417629"/>
    <lineage>
        <taxon>Bacteria</taxon>
        <taxon>Bacillati</taxon>
        <taxon>Bacillota</taxon>
        <taxon>Clostridia</taxon>
        <taxon>Peptostreptococcales</taxon>
        <taxon>Thermotaleaceae</taxon>
        <taxon>Anaerosolibacter</taxon>
    </lineage>
</organism>
<comment type="caution">
    <text evidence="2">The sequence shown here is derived from an EMBL/GenBank/DDBJ whole genome shotgun (WGS) entry which is preliminary data.</text>
</comment>
<evidence type="ECO:0000259" key="1">
    <source>
        <dbReference type="Pfam" id="PF13192"/>
    </source>
</evidence>
<gene>
    <name evidence="2" type="ORF">HNQ80_002411</name>
</gene>
<keyword evidence="3" id="KW-1185">Reference proteome</keyword>
<dbReference type="Proteomes" id="UP000579281">
    <property type="component" value="Unassembled WGS sequence"/>
</dbReference>
<proteinExistence type="predicted"/>
<accession>A0A841KZH3</accession>
<dbReference type="AlphaFoldDB" id="A0A841KZH3"/>
<name>A0A841KZH3_9FIRM</name>
<feature type="domain" description="Thioredoxin-like fold" evidence="1">
    <location>
        <begin position="5"/>
        <end position="48"/>
    </location>
</feature>
<evidence type="ECO:0000313" key="3">
    <source>
        <dbReference type="Proteomes" id="UP000579281"/>
    </source>
</evidence>
<dbReference type="Gene3D" id="3.40.30.10">
    <property type="entry name" value="Glutaredoxin"/>
    <property type="match status" value="1"/>
</dbReference>
<sequence>MEDDFEIIGDIPSIVKHGVMNPPALMINGVVKISGKIPTVEEVVEVIQQF</sequence>